<dbReference type="InterPro" id="IPR001611">
    <property type="entry name" value="Leu-rich_rpt"/>
</dbReference>
<name>D8RY98_SELML</name>
<dbReference type="InParanoid" id="D8RY98"/>
<dbReference type="SMART" id="SM00368">
    <property type="entry name" value="LRR_RI"/>
    <property type="match status" value="6"/>
</dbReference>
<dbReference type="EMBL" id="GL377594">
    <property type="protein sequence ID" value="EFJ22868.1"/>
    <property type="molecule type" value="Genomic_DNA"/>
</dbReference>
<dbReference type="SUPFAM" id="SSF54695">
    <property type="entry name" value="POZ domain"/>
    <property type="match status" value="1"/>
</dbReference>
<dbReference type="SUPFAM" id="SSF52047">
    <property type="entry name" value="RNI-like"/>
    <property type="match status" value="1"/>
</dbReference>
<dbReference type="Gene3D" id="3.30.710.10">
    <property type="entry name" value="Potassium Channel Kv1.1, Chain A"/>
    <property type="match status" value="1"/>
</dbReference>
<dbReference type="PANTHER" id="PTHR24114:SF2">
    <property type="entry name" value="F-BOX DOMAIN-CONTAINING PROTEIN-RELATED"/>
    <property type="match status" value="1"/>
</dbReference>
<dbReference type="Gene3D" id="3.80.10.10">
    <property type="entry name" value="Ribonuclease Inhibitor"/>
    <property type="match status" value="2"/>
</dbReference>
<evidence type="ECO:0000313" key="2">
    <source>
        <dbReference type="EMBL" id="EFJ22868.1"/>
    </source>
</evidence>
<keyword evidence="3" id="KW-1185">Reference proteome</keyword>
<sequence>MAARDVRALSPKPWKRKHRKALAPAADSIEIFEGKPTVPAPISLEITPADGNGYLRIVCQEEVEFFVPRKIVEQLKCVDVILRGEVQFRERLENVIRFPDFRYEVLEAVMRFVFIEHIDSLKAEKYWGQNAPRVTFQFEVEPSQVMEIVHAAHFFGIKNLLKVAAAMIAHNLKDVPDVSSMPPDLAWCVAEQFSAQDLFYAEERDDFLSLGLDTRSLWEENCKKMMHDDATMSICSLEHYPAYDEWITSDRPPPTSWKSLYMSIYLQQLADRQDGGTNDSFIAEVSHKGKWVYTHTIRSAFWEWIMTGEGSLSFDVYMAQFPALFSLLTVAGLAKVQLGDNGLYVGKILAEMQLLQLLDISETGFTKEAAVNLSLSLRKHSRLQVLRLAYNCILTEGFTAIARALEFARSLKVLDVRENGIGKFIPEEALAALKVAKPILDAVPTQLKTLRLQQCCLLDEHAFFLAEGLRKHAHIQTLDLSDNKITAAGACAILLWLQENTSLLELSFANNNVQDSCSRVLCAVMQNHSSLQRFSLMGNYSYGEENLPEVLRKRFTILSLTPDCRSFTLLRVEGTPCLHQSTRDLRWIYAAPTCRMRTEQGFSARPSSSHH</sequence>
<dbReference type="InterPro" id="IPR032675">
    <property type="entry name" value="LRR_dom_sf"/>
</dbReference>
<dbReference type="Pfam" id="PF13516">
    <property type="entry name" value="LRR_6"/>
    <property type="match status" value="1"/>
</dbReference>
<proteinExistence type="predicted"/>
<dbReference type="STRING" id="88036.D8RY98"/>
<evidence type="ECO:0008006" key="4">
    <source>
        <dbReference type="Google" id="ProtNLM"/>
    </source>
</evidence>
<dbReference type="AlphaFoldDB" id="D8RY98"/>
<gene>
    <name evidence="2" type="ORF">SELMODRAFT_416157</name>
</gene>
<dbReference type="Proteomes" id="UP000001514">
    <property type="component" value="Unassembled WGS sequence"/>
</dbReference>
<evidence type="ECO:0000256" key="1">
    <source>
        <dbReference type="ARBA" id="ARBA00004906"/>
    </source>
</evidence>
<dbReference type="KEGG" id="smo:SELMODRAFT_416157"/>
<dbReference type="eggNOG" id="KOG4308">
    <property type="taxonomic scope" value="Eukaryota"/>
</dbReference>
<dbReference type="PANTHER" id="PTHR24114">
    <property type="entry name" value="LEUCINE RICH REPEAT FAMILY PROTEIN"/>
    <property type="match status" value="1"/>
</dbReference>
<organism evidence="3">
    <name type="scientific">Selaginella moellendorffii</name>
    <name type="common">Spikemoss</name>
    <dbReference type="NCBI Taxonomy" id="88036"/>
    <lineage>
        <taxon>Eukaryota</taxon>
        <taxon>Viridiplantae</taxon>
        <taxon>Streptophyta</taxon>
        <taxon>Embryophyta</taxon>
        <taxon>Tracheophyta</taxon>
        <taxon>Lycopodiopsida</taxon>
        <taxon>Selaginellales</taxon>
        <taxon>Selaginellaceae</taxon>
        <taxon>Selaginella</taxon>
    </lineage>
</organism>
<evidence type="ECO:0000313" key="3">
    <source>
        <dbReference type="Proteomes" id="UP000001514"/>
    </source>
</evidence>
<comment type="pathway">
    <text evidence="1">Protein modification; protein ubiquitination.</text>
</comment>
<dbReference type="InterPro" id="IPR052394">
    <property type="entry name" value="LRR-containing"/>
</dbReference>
<dbReference type="Gramene" id="EFJ22868">
    <property type="protein sequence ID" value="EFJ22868"/>
    <property type="gene ID" value="SELMODRAFT_416157"/>
</dbReference>
<reference evidence="2 3" key="1">
    <citation type="journal article" date="2011" name="Science">
        <title>The Selaginella genome identifies genetic changes associated with the evolution of vascular plants.</title>
        <authorList>
            <person name="Banks J.A."/>
            <person name="Nishiyama T."/>
            <person name="Hasebe M."/>
            <person name="Bowman J.L."/>
            <person name="Gribskov M."/>
            <person name="dePamphilis C."/>
            <person name="Albert V.A."/>
            <person name="Aono N."/>
            <person name="Aoyama T."/>
            <person name="Ambrose B.A."/>
            <person name="Ashton N.W."/>
            <person name="Axtell M.J."/>
            <person name="Barker E."/>
            <person name="Barker M.S."/>
            <person name="Bennetzen J.L."/>
            <person name="Bonawitz N.D."/>
            <person name="Chapple C."/>
            <person name="Cheng C."/>
            <person name="Correa L.G."/>
            <person name="Dacre M."/>
            <person name="DeBarry J."/>
            <person name="Dreyer I."/>
            <person name="Elias M."/>
            <person name="Engstrom E.M."/>
            <person name="Estelle M."/>
            <person name="Feng L."/>
            <person name="Finet C."/>
            <person name="Floyd S.K."/>
            <person name="Frommer W.B."/>
            <person name="Fujita T."/>
            <person name="Gramzow L."/>
            <person name="Gutensohn M."/>
            <person name="Harholt J."/>
            <person name="Hattori M."/>
            <person name="Heyl A."/>
            <person name="Hirai T."/>
            <person name="Hiwatashi Y."/>
            <person name="Ishikawa M."/>
            <person name="Iwata M."/>
            <person name="Karol K.G."/>
            <person name="Koehler B."/>
            <person name="Kolukisaoglu U."/>
            <person name="Kubo M."/>
            <person name="Kurata T."/>
            <person name="Lalonde S."/>
            <person name="Li K."/>
            <person name="Li Y."/>
            <person name="Litt A."/>
            <person name="Lyons E."/>
            <person name="Manning G."/>
            <person name="Maruyama T."/>
            <person name="Michael T.P."/>
            <person name="Mikami K."/>
            <person name="Miyazaki S."/>
            <person name="Morinaga S."/>
            <person name="Murata T."/>
            <person name="Mueller-Roeber B."/>
            <person name="Nelson D.R."/>
            <person name="Obara M."/>
            <person name="Oguri Y."/>
            <person name="Olmstead R.G."/>
            <person name="Onodera N."/>
            <person name="Petersen B.L."/>
            <person name="Pils B."/>
            <person name="Prigge M."/>
            <person name="Rensing S.A."/>
            <person name="Riano-Pachon D.M."/>
            <person name="Roberts A.W."/>
            <person name="Sato Y."/>
            <person name="Scheller H.V."/>
            <person name="Schulz B."/>
            <person name="Schulz C."/>
            <person name="Shakirov E.V."/>
            <person name="Shibagaki N."/>
            <person name="Shinohara N."/>
            <person name="Shippen D.E."/>
            <person name="Soerensen I."/>
            <person name="Sotooka R."/>
            <person name="Sugimoto N."/>
            <person name="Sugita M."/>
            <person name="Sumikawa N."/>
            <person name="Tanurdzic M."/>
            <person name="Theissen G."/>
            <person name="Ulvskov P."/>
            <person name="Wakazuki S."/>
            <person name="Weng J.K."/>
            <person name="Willats W.W."/>
            <person name="Wipf D."/>
            <person name="Wolf P.G."/>
            <person name="Yang L."/>
            <person name="Zimmer A.D."/>
            <person name="Zhu Q."/>
            <person name="Mitros T."/>
            <person name="Hellsten U."/>
            <person name="Loque D."/>
            <person name="Otillar R."/>
            <person name="Salamov A."/>
            <person name="Schmutz J."/>
            <person name="Shapiro H."/>
            <person name="Lindquist E."/>
            <person name="Lucas S."/>
            <person name="Rokhsar D."/>
            <person name="Grigoriev I.V."/>
        </authorList>
    </citation>
    <scope>NUCLEOTIDE SEQUENCE [LARGE SCALE GENOMIC DNA]</scope>
</reference>
<accession>D8RY98</accession>
<protein>
    <recommendedName>
        <fullName evidence="4">BTB domain-containing protein</fullName>
    </recommendedName>
</protein>
<dbReference type="InterPro" id="IPR011333">
    <property type="entry name" value="SKP1/BTB/POZ_sf"/>
</dbReference>
<dbReference type="HOGENOM" id="CLU_456668_0_0_1"/>